<dbReference type="InterPro" id="IPR006009">
    <property type="entry name" value="GlcNAc_MurG"/>
</dbReference>
<feature type="binding site" evidence="11">
    <location>
        <position position="200"/>
    </location>
    <ligand>
        <name>UDP-N-acetyl-alpha-D-glucosamine</name>
        <dbReference type="ChEBI" id="CHEBI:57705"/>
    </ligand>
</feature>
<dbReference type="GO" id="GO:0051301">
    <property type="term" value="P:cell division"/>
    <property type="evidence" value="ECO:0007669"/>
    <property type="project" value="UniProtKB-KW"/>
</dbReference>
<keyword evidence="5 11" id="KW-0808">Transferase</keyword>
<keyword evidence="1 11" id="KW-1003">Cell membrane</keyword>
<evidence type="ECO:0000256" key="4">
    <source>
        <dbReference type="ARBA" id="ARBA00022676"/>
    </source>
</evidence>
<dbReference type="GO" id="GO:0005975">
    <property type="term" value="P:carbohydrate metabolic process"/>
    <property type="evidence" value="ECO:0007669"/>
    <property type="project" value="InterPro"/>
</dbReference>
<evidence type="ECO:0000256" key="11">
    <source>
        <dbReference type="HAMAP-Rule" id="MF_00033"/>
    </source>
</evidence>
<dbReference type="HAMAP" id="MF_00033">
    <property type="entry name" value="MurG"/>
    <property type="match status" value="1"/>
</dbReference>
<evidence type="ECO:0000313" key="15">
    <source>
        <dbReference type="Proteomes" id="UP000077096"/>
    </source>
</evidence>
<dbReference type="Pfam" id="PF03033">
    <property type="entry name" value="Glyco_transf_28"/>
    <property type="match status" value="1"/>
</dbReference>
<name>A0A172T3X4_FERPE</name>
<feature type="binding site" evidence="11">
    <location>
        <begin position="21"/>
        <end position="23"/>
    </location>
    <ligand>
        <name>UDP-N-acetyl-alpha-D-glucosamine</name>
        <dbReference type="ChEBI" id="CHEBI:57705"/>
    </ligand>
</feature>
<sequence>MLEKKIATDRPLKIAVAGGVTGGHFYPNLAVLEEFQKRREIEVLYFCVEGKIEERVLPKFHPEFKRFSVRVKGLRRPIFHPENVLRFSKLVLNSIIIRRELERFSPDFVYVSGGYVSYPVALAGKKLGVPVYVQEQNTIPGKANVTISKFAKKVFVSFEECVEKFPQEVREKIMVTGNPIWAREGKVELVHPTVIVIGGSGGSEFLNKITLDIAKLLPGVHFILSTGGKKVEGDVPGNVQVVDYIENMYAYWRSVDLAITRAGATTISELIYFNVPAVVVPWEGATESHQVVNAKIIERKGLGVMIKESEYEPDKLAETIKQLLAKGRNFQERENPAKRIVDEIERDILAI</sequence>
<evidence type="ECO:0000256" key="2">
    <source>
        <dbReference type="ARBA" id="ARBA00022519"/>
    </source>
</evidence>
<comment type="pathway">
    <text evidence="11">Cell wall biogenesis; peptidoglycan biosynthesis.</text>
</comment>
<keyword evidence="3 11" id="KW-0132">Cell division</keyword>
<keyword evidence="9 11" id="KW-0131">Cell cycle</keyword>
<feature type="binding site" evidence="11">
    <location>
        <position position="245"/>
    </location>
    <ligand>
        <name>UDP-N-acetyl-alpha-D-glucosamine</name>
        <dbReference type="ChEBI" id="CHEBI:57705"/>
    </ligand>
</feature>
<evidence type="ECO:0000256" key="8">
    <source>
        <dbReference type="ARBA" id="ARBA00023136"/>
    </source>
</evidence>
<evidence type="ECO:0000256" key="9">
    <source>
        <dbReference type="ARBA" id="ARBA00023306"/>
    </source>
</evidence>
<dbReference type="AlphaFoldDB" id="A0A172T3X4"/>
<dbReference type="SUPFAM" id="SSF53756">
    <property type="entry name" value="UDP-Glycosyltransferase/glycogen phosphorylase"/>
    <property type="match status" value="1"/>
</dbReference>
<dbReference type="GO" id="GO:0005886">
    <property type="term" value="C:plasma membrane"/>
    <property type="evidence" value="ECO:0007669"/>
    <property type="project" value="UniProtKB-SubCell"/>
</dbReference>
<dbReference type="InterPro" id="IPR004276">
    <property type="entry name" value="GlycoTrans_28_N"/>
</dbReference>
<dbReference type="GO" id="GO:0051991">
    <property type="term" value="F:UDP-N-acetyl-D-glucosamine:N-acetylmuramoyl-L-alanyl-D-glutamyl-meso-2,6-diaminopimelyl-D-alanyl-D-alanine-diphosphoundecaprenol 4-beta-N-acetylglucosaminlytransferase activity"/>
    <property type="evidence" value="ECO:0007669"/>
    <property type="project" value="RHEA"/>
</dbReference>
<comment type="catalytic activity">
    <reaction evidence="11">
        <text>di-trans,octa-cis-undecaprenyl diphospho-N-acetyl-alpha-D-muramoyl-L-alanyl-D-glutamyl-meso-2,6-diaminopimeloyl-D-alanyl-D-alanine + UDP-N-acetyl-alpha-D-glucosamine = di-trans,octa-cis-undecaprenyl diphospho-[N-acetyl-alpha-D-glucosaminyl-(1-&gt;4)]-N-acetyl-alpha-D-muramoyl-L-alanyl-D-glutamyl-meso-2,6-diaminopimeloyl-D-alanyl-D-alanine + UDP + H(+)</text>
        <dbReference type="Rhea" id="RHEA:31227"/>
        <dbReference type="ChEBI" id="CHEBI:15378"/>
        <dbReference type="ChEBI" id="CHEBI:57705"/>
        <dbReference type="ChEBI" id="CHEBI:58223"/>
        <dbReference type="ChEBI" id="CHEBI:61387"/>
        <dbReference type="ChEBI" id="CHEBI:61388"/>
        <dbReference type="EC" id="2.4.1.227"/>
    </reaction>
</comment>
<feature type="binding site" evidence="11">
    <location>
        <position position="137"/>
    </location>
    <ligand>
        <name>UDP-N-acetyl-alpha-D-glucosamine</name>
        <dbReference type="ChEBI" id="CHEBI:57705"/>
    </ligand>
</feature>
<dbReference type="CDD" id="cd03785">
    <property type="entry name" value="GT28_MurG"/>
    <property type="match status" value="1"/>
</dbReference>
<evidence type="ECO:0000256" key="3">
    <source>
        <dbReference type="ARBA" id="ARBA00022618"/>
    </source>
</evidence>
<gene>
    <name evidence="11" type="primary">murG</name>
    <name evidence="14" type="ORF">JM64_06705</name>
</gene>
<keyword evidence="2" id="KW-0997">Cell inner membrane</keyword>
<dbReference type="EMBL" id="CP011393">
    <property type="protein sequence ID" value="ANE41680.1"/>
    <property type="molecule type" value="Genomic_DNA"/>
</dbReference>
<dbReference type="GO" id="GO:0071555">
    <property type="term" value="P:cell wall organization"/>
    <property type="evidence" value="ECO:0007669"/>
    <property type="project" value="UniProtKB-KW"/>
</dbReference>
<keyword evidence="10 11" id="KW-0961">Cell wall biogenesis/degradation</keyword>
<dbReference type="PANTHER" id="PTHR21015:SF22">
    <property type="entry name" value="GLYCOSYLTRANSFERASE"/>
    <property type="match status" value="1"/>
</dbReference>
<evidence type="ECO:0000256" key="5">
    <source>
        <dbReference type="ARBA" id="ARBA00022679"/>
    </source>
</evidence>
<feature type="domain" description="Glycosyl transferase family 28 C-terminal" evidence="13">
    <location>
        <begin position="193"/>
        <end position="336"/>
    </location>
</feature>
<dbReference type="Proteomes" id="UP000077096">
    <property type="component" value="Chromosome"/>
</dbReference>
<dbReference type="GO" id="GO:0050511">
    <property type="term" value="F:undecaprenyldiphospho-muramoylpentapeptide beta-N-acetylglucosaminyltransferase activity"/>
    <property type="evidence" value="ECO:0007669"/>
    <property type="project" value="UniProtKB-UniRule"/>
</dbReference>
<evidence type="ECO:0000313" key="14">
    <source>
        <dbReference type="EMBL" id="ANE41680.1"/>
    </source>
</evidence>
<dbReference type="UniPathway" id="UPA00219"/>
<dbReference type="InterPro" id="IPR007235">
    <property type="entry name" value="Glyco_trans_28_C"/>
</dbReference>
<keyword evidence="4 11" id="KW-0328">Glycosyltransferase</keyword>
<comment type="similarity">
    <text evidence="11">Belongs to the glycosyltransferase 28 family. MurG subfamily.</text>
</comment>
<evidence type="ECO:0000256" key="7">
    <source>
        <dbReference type="ARBA" id="ARBA00022984"/>
    </source>
</evidence>
<organism evidence="14 15">
    <name type="scientific">Fervidobacterium pennivorans</name>
    <dbReference type="NCBI Taxonomy" id="93466"/>
    <lineage>
        <taxon>Bacteria</taxon>
        <taxon>Thermotogati</taxon>
        <taxon>Thermotogota</taxon>
        <taxon>Thermotogae</taxon>
        <taxon>Thermotogales</taxon>
        <taxon>Fervidobacteriaceae</taxon>
        <taxon>Fervidobacterium</taxon>
    </lineage>
</organism>
<keyword evidence="8 11" id="KW-0472">Membrane</keyword>
<evidence type="ECO:0000256" key="1">
    <source>
        <dbReference type="ARBA" id="ARBA00022475"/>
    </source>
</evidence>
<dbReference type="Gene3D" id="3.40.50.2000">
    <property type="entry name" value="Glycogen Phosphorylase B"/>
    <property type="match status" value="2"/>
</dbReference>
<keyword evidence="6 11" id="KW-0133">Cell shape</keyword>
<comment type="subcellular location">
    <subcellularLocation>
        <location evidence="11">Cell membrane</location>
        <topology evidence="11">Peripheral membrane protein</topology>
        <orientation evidence="11">Cytoplasmic side</orientation>
    </subcellularLocation>
</comment>
<proteinExistence type="inferred from homology"/>
<dbReference type="KEGG" id="fng:JM64_06705"/>
<dbReference type="GO" id="GO:0008360">
    <property type="term" value="P:regulation of cell shape"/>
    <property type="evidence" value="ECO:0007669"/>
    <property type="project" value="UniProtKB-KW"/>
</dbReference>
<reference evidence="14 15" key="1">
    <citation type="submission" date="2014-08" db="EMBL/GenBank/DDBJ databases">
        <title>Fervidobacterium pennivorans DYC genome.</title>
        <authorList>
            <person name="Wushke S."/>
        </authorList>
    </citation>
    <scope>NUCLEOTIDE SEQUENCE [LARGE SCALE GENOMIC DNA]</scope>
    <source>
        <strain evidence="14 15">DYC</strain>
    </source>
</reference>
<comment type="function">
    <text evidence="11">Cell wall formation. Catalyzes the transfer of a GlcNAc subunit on undecaprenyl-pyrophosphoryl-MurNAc-pentapeptide (lipid intermediate I) to form undecaprenyl-pyrophosphoryl-MurNAc-(pentapeptide)GlcNAc (lipid intermediate II).</text>
</comment>
<dbReference type="Pfam" id="PF04101">
    <property type="entry name" value="Glyco_tran_28_C"/>
    <property type="match status" value="1"/>
</dbReference>
<evidence type="ECO:0000259" key="12">
    <source>
        <dbReference type="Pfam" id="PF03033"/>
    </source>
</evidence>
<comment type="caution">
    <text evidence="11">Lacks conserved residue(s) required for the propagation of feature annotation.</text>
</comment>
<evidence type="ECO:0000259" key="13">
    <source>
        <dbReference type="Pfam" id="PF04101"/>
    </source>
</evidence>
<dbReference type="PANTHER" id="PTHR21015">
    <property type="entry name" value="UDP-N-ACETYLGLUCOSAMINE--N-ACETYLMURAMYL-(PENTAPEPTIDE) PYROPHOSPHORYL-UNDECAPRENOL N-ACETYLGLUCOSAMINE TRANSFERASE 1"/>
    <property type="match status" value="1"/>
</dbReference>
<dbReference type="EC" id="2.4.1.227" evidence="11"/>
<evidence type="ECO:0000256" key="10">
    <source>
        <dbReference type="ARBA" id="ARBA00023316"/>
    </source>
</evidence>
<dbReference type="PATRIC" id="fig|93466.3.peg.1422"/>
<feature type="domain" description="Glycosyltransferase family 28 N-terminal" evidence="12">
    <location>
        <begin position="14"/>
        <end position="155"/>
    </location>
</feature>
<keyword evidence="7 11" id="KW-0573">Peptidoglycan synthesis</keyword>
<protein>
    <recommendedName>
        <fullName evidence="11">UDP-N-acetylglucosamine--N-acetylmuramyl-(pentapeptide) pyrophosphoryl-undecaprenol N-acetylglucosamine transferase</fullName>
        <ecNumber evidence="11">2.4.1.227</ecNumber>
    </recommendedName>
    <alternativeName>
        <fullName evidence="11">Undecaprenyl-PP-MurNAc-pentapeptide-UDPGlcNAc GlcNAc transferase</fullName>
    </alternativeName>
</protein>
<accession>A0A172T3X4</accession>
<dbReference type="GO" id="GO:0009252">
    <property type="term" value="P:peptidoglycan biosynthetic process"/>
    <property type="evidence" value="ECO:0007669"/>
    <property type="project" value="UniProtKB-UniRule"/>
</dbReference>
<feature type="binding site" evidence="11">
    <location>
        <position position="290"/>
    </location>
    <ligand>
        <name>UDP-N-acetyl-alpha-D-glucosamine</name>
        <dbReference type="ChEBI" id="CHEBI:57705"/>
    </ligand>
</feature>
<evidence type="ECO:0000256" key="6">
    <source>
        <dbReference type="ARBA" id="ARBA00022960"/>
    </source>
</evidence>
<dbReference type="OrthoDB" id="9808936at2"/>